<dbReference type="SUPFAM" id="SSF51182">
    <property type="entry name" value="RmlC-like cupins"/>
    <property type="match status" value="1"/>
</dbReference>
<evidence type="ECO:0000256" key="1">
    <source>
        <dbReference type="ARBA" id="ARBA00022723"/>
    </source>
</evidence>
<protein>
    <submittedName>
        <fullName evidence="4">2-aminoethanethiol dioxygenase</fullName>
    </submittedName>
</protein>
<comment type="caution">
    <text evidence="4">The sequence shown here is derived from an EMBL/GenBank/DDBJ whole genome shotgun (WGS) entry which is preliminary data.</text>
</comment>
<dbReference type="InterPro" id="IPR012864">
    <property type="entry name" value="PCO/ADO"/>
</dbReference>
<keyword evidence="3" id="KW-0408">Iron</keyword>
<keyword evidence="2" id="KW-0560">Oxidoreductase</keyword>
<dbReference type="Pfam" id="PF07847">
    <property type="entry name" value="PCO_ADO"/>
    <property type="match status" value="1"/>
</dbReference>
<evidence type="ECO:0000313" key="5">
    <source>
        <dbReference type="Proteomes" id="UP000326759"/>
    </source>
</evidence>
<dbReference type="GO" id="GO:0005739">
    <property type="term" value="C:mitochondrion"/>
    <property type="evidence" value="ECO:0007669"/>
    <property type="project" value="TreeGrafter"/>
</dbReference>
<evidence type="ECO:0000313" key="4">
    <source>
        <dbReference type="EMBL" id="KAB7507847.1"/>
    </source>
</evidence>
<keyword evidence="5" id="KW-1185">Reference proteome</keyword>
<sequence length="157" mass="17406">MTGILKVIHGSISVQSYTMKQPPHFTGEQNVKILGSKKPFQDVYPAVKHPCVKVTSSDPACIVTPDSHNLHEISSVGGLAAFLDILSPPYGIDQRNGEERDCHYYEEINVPLKNDMLPSDSVLLIKVPTPLEFWCDQAEYKGPPVTIREFVNGQNNS</sequence>
<reference evidence="4 5" key="1">
    <citation type="journal article" date="2019" name="PLoS Biol.">
        <title>Sex chromosomes control vertical transmission of feminizing Wolbachia symbionts in an isopod.</title>
        <authorList>
            <person name="Becking T."/>
            <person name="Chebbi M.A."/>
            <person name="Giraud I."/>
            <person name="Moumen B."/>
            <person name="Laverre T."/>
            <person name="Caubet Y."/>
            <person name="Peccoud J."/>
            <person name="Gilbert C."/>
            <person name="Cordaux R."/>
        </authorList>
    </citation>
    <scope>NUCLEOTIDE SEQUENCE [LARGE SCALE GENOMIC DNA]</scope>
    <source>
        <strain evidence="4">ANa2</strain>
        <tissue evidence="4">Whole body excluding digestive tract and cuticle</tissue>
    </source>
</reference>
<dbReference type="EMBL" id="SEYY01000185">
    <property type="protein sequence ID" value="KAB7507847.1"/>
    <property type="molecule type" value="Genomic_DNA"/>
</dbReference>
<dbReference type="GO" id="GO:0046872">
    <property type="term" value="F:metal ion binding"/>
    <property type="evidence" value="ECO:0007669"/>
    <property type="project" value="UniProtKB-KW"/>
</dbReference>
<name>A0A5N5TNU2_9CRUS</name>
<evidence type="ECO:0000256" key="2">
    <source>
        <dbReference type="ARBA" id="ARBA00023002"/>
    </source>
</evidence>
<dbReference type="GO" id="GO:0016702">
    <property type="term" value="F:oxidoreductase activity, acting on single donors with incorporation of molecular oxygen, incorporation of two atoms of oxygen"/>
    <property type="evidence" value="ECO:0007669"/>
    <property type="project" value="InterPro"/>
</dbReference>
<dbReference type="Proteomes" id="UP000326759">
    <property type="component" value="Unassembled WGS sequence"/>
</dbReference>
<dbReference type="InterPro" id="IPR011051">
    <property type="entry name" value="RmlC_Cupin_sf"/>
</dbReference>
<dbReference type="PANTHER" id="PTHR22966:SF61">
    <property type="entry name" value="2-AMINOETHANETHIOL DIOXYGENASE"/>
    <property type="match status" value="1"/>
</dbReference>
<dbReference type="AlphaFoldDB" id="A0A5N5TNU2"/>
<proteinExistence type="predicted"/>
<dbReference type="OrthoDB" id="271433at2759"/>
<accession>A0A5N5TNU2</accession>
<gene>
    <name evidence="4" type="primary">ADO</name>
    <name evidence="4" type="ORF">Anas_07468</name>
</gene>
<keyword evidence="1" id="KW-0479">Metal-binding</keyword>
<organism evidence="4 5">
    <name type="scientific">Armadillidium nasatum</name>
    <dbReference type="NCBI Taxonomy" id="96803"/>
    <lineage>
        <taxon>Eukaryota</taxon>
        <taxon>Metazoa</taxon>
        <taxon>Ecdysozoa</taxon>
        <taxon>Arthropoda</taxon>
        <taxon>Crustacea</taxon>
        <taxon>Multicrustacea</taxon>
        <taxon>Malacostraca</taxon>
        <taxon>Eumalacostraca</taxon>
        <taxon>Peracarida</taxon>
        <taxon>Isopoda</taxon>
        <taxon>Oniscidea</taxon>
        <taxon>Crinocheta</taxon>
        <taxon>Armadillidiidae</taxon>
        <taxon>Armadillidium</taxon>
    </lineage>
</organism>
<dbReference type="PANTHER" id="PTHR22966">
    <property type="entry name" value="2-AMINOETHANETHIOL DIOXYGENASE"/>
    <property type="match status" value="1"/>
</dbReference>
<keyword evidence="4" id="KW-0223">Dioxygenase</keyword>
<evidence type="ECO:0000256" key="3">
    <source>
        <dbReference type="ARBA" id="ARBA00023004"/>
    </source>
</evidence>